<evidence type="ECO:0000256" key="7">
    <source>
        <dbReference type="SAM" id="Phobius"/>
    </source>
</evidence>
<dbReference type="PANTHER" id="PTHR13317:SF4">
    <property type="entry name" value="TRANSMEMBRANE ANTERIOR POSTERIOR TRANSFORMATION PROTEIN 1 HOMOLOG"/>
    <property type="match status" value="1"/>
</dbReference>
<sequence length="865" mass="97761">MGSESIKPPSAASSSEWDVRNPFREFDFGSYLKEELTQSVRKKQEQSGADDRGPFNNRVYTFVTVPKYFESFMTYGLLQCLDQLLVIYTFLPLRCTLTVLRLVAHILMGFPRFFRKSVYGRSPLLMNLFDMRLLYSHEVRDLVRFSLLWICTILLLKVDSSVAYHEIRTQSVIKIYIFFNLLEVADRLLSAVCQDALDDLLHTSSRLRRNCSWANGSRSEQQQPAPLDNPVFPSRPGDTFGLVRDLLFQYCFALICLFAHCFLLLCQVTTLNVAFNSQNKSLVTVFISNNFVELKGNVFRKMGKTNLFQIACADVRERFHYGIWLFIVVCRNMTDTGWNLDDLWPMLFDVLCIFLAEVAVDWIKHSFITKFNVIPSDVYKEYTVSIAYDLLLCRQGKNTSDYFDLLSRRMGLTPIPLSCLINVMILQTVRNPGYVWCCLPVIVFMLFATKIMTNMALLSFAYAYVKAYIKAMSTAQAEASGTQQQTHVDATSAKIADVDNVRLVDDEPHPAKRRVLPEHQAHTRLIPVRYTGYDQPTGDEEQFLPMVLRHRRVRSESGCESSPTSVVKDMLGVGTAQVELPIDGNLLRNDRSAATSSKCILTHSTPYATSSRGIGERLDDDVSMFAQSETNDHCRSLLVLSGDSPIRLVSRPASSLSNPNRSRLDSEHLSSNSVVSASEGKPPMGRAELFAPVSASSSFLFPDEAKLDYAPGAIVEPNPLVMHGEHSLKNSSLFPSTLPRCYSIDLGVLSGFSRLAILCPTPVYPEVTVMVEPKVPVTRPIAEPCVPHVDQQSQTEPLFPRRRKRTRTEGSGIDVPRTVLDERLPIMWERSNRNSVVQQFETARMMIKQPLSDVDRYSMIEGQIS</sequence>
<evidence type="ECO:0000256" key="4">
    <source>
        <dbReference type="ARBA" id="ARBA00022989"/>
    </source>
</evidence>
<keyword evidence="5 7" id="KW-0472">Membrane</keyword>
<evidence type="ECO:0000256" key="1">
    <source>
        <dbReference type="ARBA" id="ARBA00004141"/>
    </source>
</evidence>
<dbReference type="GO" id="GO:0045724">
    <property type="term" value="P:positive regulation of cilium assembly"/>
    <property type="evidence" value="ECO:0007669"/>
    <property type="project" value="TreeGrafter"/>
</dbReference>
<dbReference type="Pfam" id="PF05346">
    <property type="entry name" value="DUF747"/>
    <property type="match status" value="1"/>
</dbReference>
<organism evidence="8 9">
    <name type="scientific">Paragonimus skrjabini miyazakii</name>
    <dbReference type="NCBI Taxonomy" id="59628"/>
    <lineage>
        <taxon>Eukaryota</taxon>
        <taxon>Metazoa</taxon>
        <taxon>Spiralia</taxon>
        <taxon>Lophotrochozoa</taxon>
        <taxon>Platyhelminthes</taxon>
        <taxon>Trematoda</taxon>
        <taxon>Digenea</taxon>
        <taxon>Plagiorchiida</taxon>
        <taxon>Troglotremata</taxon>
        <taxon>Troglotrematidae</taxon>
        <taxon>Paragonimus</taxon>
    </lineage>
</organism>
<keyword evidence="3 7" id="KW-0812">Transmembrane</keyword>
<comment type="caution">
    <text evidence="8">The sequence shown here is derived from an EMBL/GenBank/DDBJ whole genome shotgun (WGS) entry which is preliminary data.</text>
</comment>
<evidence type="ECO:0000313" key="8">
    <source>
        <dbReference type="EMBL" id="KAF7232554.1"/>
    </source>
</evidence>
<evidence type="ECO:0000256" key="5">
    <source>
        <dbReference type="ARBA" id="ARBA00023136"/>
    </source>
</evidence>
<dbReference type="InterPro" id="IPR008010">
    <property type="entry name" value="Tatp1"/>
</dbReference>
<protein>
    <submittedName>
        <fullName evidence="8">Uncharacterized protein</fullName>
    </submittedName>
</protein>
<evidence type="ECO:0000256" key="6">
    <source>
        <dbReference type="SAM" id="MobiDB-lite"/>
    </source>
</evidence>
<dbReference type="Proteomes" id="UP000822476">
    <property type="component" value="Unassembled WGS sequence"/>
</dbReference>
<feature type="transmembrane region" description="Helical" evidence="7">
    <location>
        <begin position="441"/>
        <end position="465"/>
    </location>
</feature>
<dbReference type="OrthoDB" id="7887808at2759"/>
<comment type="subcellular location">
    <subcellularLocation>
        <location evidence="1">Membrane</location>
        <topology evidence="1">Multi-pass membrane protein</topology>
    </subcellularLocation>
</comment>
<feature type="region of interest" description="Disordered" evidence="6">
    <location>
        <begin position="650"/>
        <end position="681"/>
    </location>
</feature>
<feature type="transmembrane region" description="Helical" evidence="7">
    <location>
        <begin position="250"/>
        <end position="275"/>
    </location>
</feature>
<dbReference type="AlphaFoldDB" id="A0A8S9YIW5"/>
<dbReference type="GO" id="GO:0005789">
    <property type="term" value="C:endoplasmic reticulum membrane"/>
    <property type="evidence" value="ECO:0007669"/>
    <property type="project" value="TreeGrafter"/>
</dbReference>
<evidence type="ECO:0000256" key="3">
    <source>
        <dbReference type="ARBA" id="ARBA00022692"/>
    </source>
</evidence>
<keyword evidence="4 7" id="KW-1133">Transmembrane helix</keyword>
<evidence type="ECO:0000313" key="9">
    <source>
        <dbReference type="Proteomes" id="UP000822476"/>
    </source>
</evidence>
<name>A0A8S9YIW5_9TREM</name>
<dbReference type="EMBL" id="JTDE01021727">
    <property type="protein sequence ID" value="KAF7232554.1"/>
    <property type="molecule type" value="Genomic_DNA"/>
</dbReference>
<comment type="similarity">
    <text evidence="2">Belongs to the TAPT1 family.</text>
</comment>
<proteinExistence type="inferred from homology"/>
<accession>A0A8S9YIW5</accession>
<dbReference type="PANTHER" id="PTHR13317">
    <property type="entry name" value="TRANSMEMBRANE ANTERIOR POSTERIOR TRANSFORMATION PROTEIN 1 HOMOLOG"/>
    <property type="match status" value="1"/>
</dbReference>
<evidence type="ECO:0000256" key="2">
    <source>
        <dbReference type="ARBA" id="ARBA00008803"/>
    </source>
</evidence>
<feature type="compositionally biased region" description="Polar residues" evidence="6">
    <location>
        <begin position="652"/>
        <end position="661"/>
    </location>
</feature>
<dbReference type="GO" id="GO:0036064">
    <property type="term" value="C:ciliary basal body"/>
    <property type="evidence" value="ECO:0007669"/>
    <property type="project" value="TreeGrafter"/>
</dbReference>
<keyword evidence="9" id="KW-1185">Reference proteome</keyword>
<gene>
    <name evidence="8" type="ORF">EG68_09550</name>
</gene>
<reference evidence="8" key="1">
    <citation type="submission" date="2019-07" db="EMBL/GenBank/DDBJ databases">
        <title>Annotation for the trematode Paragonimus miyazaki's.</title>
        <authorList>
            <person name="Choi Y.-J."/>
        </authorList>
    </citation>
    <scope>NUCLEOTIDE SEQUENCE</scope>
    <source>
        <strain evidence="8">Japan</strain>
    </source>
</reference>